<organism evidence="1">
    <name type="scientific">Streptomyces sp. NBC_00180</name>
    <dbReference type="NCBI Taxonomy" id="2903632"/>
    <lineage>
        <taxon>Bacteria</taxon>
        <taxon>Bacillati</taxon>
        <taxon>Actinomycetota</taxon>
        <taxon>Actinomycetes</taxon>
        <taxon>Kitasatosporales</taxon>
        <taxon>Streptomycetaceae</taxon>
        <taxon>Streptomyces</taxon>
    </lineage>
</organism>
<name>A0AAU1ICY2_9ACTN</name>
<protein>
    <submittedName>
        <fullName evidence="1">DUF6415 family natural product biosynthesis protein</fullName>
    </submittedName>
</protein>
<dbReference type="Pfam" id="PF19979">
    <property type="entry name" value="DUF6415"/>
    <property type="match status" value="1"/>
</dbReference>
<dbReference type="InterPro" id="IPR046300">
    <property type="entry name" value="DUF6415"/>
</dbReference>
<sequence length="141" mass="16017">MTATAVDRWNHPVEKWEPPLDREAVKTVLGKIRQWQPFDDGALLDDVGAVVDDCLPPEDLVDELAQRLRGYSAQLVDIAVAANAEYEDEVAARLIERARNVRSEQMRADYRQAVGYLRRMAWSVGELHERLVTTRCVKEAA</sequence>
<accession>A0AAU1ICY2</accession>
<gene>
    <name evidence="1" type="ORF">OG477_43875</name>
</gene>
<reference evidence="1" key="1">
    <citation type="submission" date="2022-10" db="EMBL/GenBank/DDBJ databases">
        <title>The complete genomes of actinobacterial strains from the NBC collection.</title>
        <authorList>
            <person name="Joergensen T.S."/>
            <person name="Alvarez Arevalo M."/>
            <person name="Sterndorff E.B."/>
            <person name="Faurdal D."/>
            <person name="Vuksanovic O."/>
            <person name="Mourched A.-S."/>
            <person name="Charusanti P."/>
            <person name="Shaw S."/>
            <person name="Blin K."/>
            <person name="Weber T."/>
        </authorList>
    </citation>
    <scope>NUCLEOTIDE SEQUENCE</scope>
    <source>
        <strain evidence="1">NBC 00180</strain>
    </source>
</reference>
<dbReference type="EMBL" id="CP108140">
    <property type="protein sequence ID" value="WTP91737.1"/>
    <property type="molecule type" value="Genomic_DNA"/>
</dbReference>
<proteinExistence type="predicted"/>
<dbReference type="AlphaFoldDB" id="A0AAU1ICY2"/>
<evidence type="ECO:0000313" key="1">
    <source>
        <dbReference type="EMBL" id="WTP91737.1"/>
    </source>
</evidence>